<comment type="similarity">
    <text evidence="1">Belongs to the CNPPD1 family.</text>
</comment>
<dbReference type="PANTHER" id="PTHR15615:SF108">
    <property type="entry name" value="PROTEIN CNPPD1"/>
    <property type="match status" value="1"/>
</dbReference>
<evidence type="ECO:0000313" key="3">
    <source>
        <dbReference type="Proteomes" id="UP000095283"/>
    </source>
</evidence>
<dbReference type="GO" id="GO:0000307">
    <property type="term" value="C:cyclin-dependent protein kinase holoenzyme complex"/>
    <property type="evidence" value="ECO:0007669"/>
    <property type="project" value="TreeGrafter"/>
</dbReference>
<dbReference type="Proteomes" id="UP000095283">
    <property type="component" value="Unplaced"/>
</dbReference>
<organism evidence="3 4">
    <name type="scientific">Heterorhabditis bacteriophora</name>
    <name type="common">Entomopathogenic nematode worm</name>
    <dbReference type="NCBI Taxonomy" id="37862"/>
    <lineage>
        <taxon>Eukaryota</taxon>
        <taxon>Metazoa</taxon>
        <taxon>Ecdysozoa</taxon>
        <taxon>Nematoda</taxon>
        <taxon>Chromadorea</taxon>
        <taxon>Rhabditida</taxon>
        <taxon>Rhabditina</taxon>
        <taxon>Rhabditomorpha</taxon>
        <taxon>Strongyloidea</taxon>
        <taxon>Heterorhabditidae</taxon>
        <taxon>Heterorhabditis</taxon>
    </lineage>
</organism>
<dbReference type="Pfam" id="PF08613">
    <property type="entry name" value="Cyclin"/>
    <property type="match status" value="1"/>
</dbReference>
<accession>A0A1I7WQ76</accession>
<evidence type="ECO:0000313" key="4">
    <source>
        <dbReference type="WBParaSite" id="Hba_07303"/>
    </source>
</evidence>
<dbReference type="GO" id="GO:0016538">
    <property type="term" value="F:cyclin-dependent protein serine/threonine kinase regulator activity"/>
    <property type="evidence" value="ECO:0007669"/>
    <property type="project" value="TreeGrafter"/>
</dbReference>
<dbReference type="WBParaSite" id="Hba_07303">
    <property type="protein sequence ID" value="Hba_07303"/>
    <property type="gene ID" value="Hba_07303"/>
</dbReference>
<name>A0A1I7WQ76_HETBA</name>
<evidence type="ECO:0000256" key="1">
    <source>
        <dbReference type="ARBA" id="ARBA00038508"/>
    </source>
</evidence>
<proteinExistence type="inferred from homology"/>
<evidence type="ECO:0000256" key="2">
    <source>
        <dbReference type="ARBA" id="ARBA00040808"/>
    </source>
</evidence>
<dbReference type="CDD" id="cd20557">
    <property type="entry name" value="CYCLIN_ScPCL1-like"/>
    <property type="match status" value="1"/>
</dbReference>
<protein>
    <recommendedName>
        <fullName evidence="2">Protein CNPPD1</fullName>
    </recommendedName>
</protein>
<dbReference type="AlphaFoldDB" id="A0A1I7WQ76"/>
<dbReference type="PANTHER" id="PTHR15615">
    <property type="match status" value="1"/>
</dbReference>
<dbReference type="GO" id="GO:0005634">
    <property type="term" value="C:nucleus"/>
    <property type="evidence" value="ECO:0007669"/>
    <property type="project" value="TreeGrafter"/>
</dbReference>
<dbReference type="GO" id="GO:0019901">
    <property type="term" value="F:protein kinase binding"/>
    <property type="evidence" value="ECO:0007669"/>
    <property type="project" value="InterPro"/>
</dbReference>
<reference evidence="4" key="1">
    <citation type="submission" date="2016-11" db="UniProtKB">
        <authorList>
            <consortium name="WormBaseParasite"/>
        </authorList>
    </citation>
    <scope>IDENTIFICATION</scope>
</reference>
<dbReference type="Gene3D" id="1.10.472.10">
    <property type="entry name" value="Cyclin-like"/>
    <property type="match status" value="1"/>
</dbReference>
<keyword evidence="3" id="KW-1185">Reference proteome</keyword>
<dbReference type="InterPro" id="IPR013922">
    <property type="entry name" value="Cyclin_PHO80-like"/>
</dbReference>
<sequence>MSPQFSDFQLVVDYFDKNCPFDYMQPETSTSLSRGYADPCALVIAMVYLDRLRLRNKDFFDTSDPTELYLPALVLASKFLHDSDTCDSAKNSHWIETANISTSYLNNLEWKFIKELHVSVTISTRRGSWIFNRVSVGGMPYDLIYMTR</sequence>